<proteinExistence type="inferred from homology"/>
<evidence type="ECO:0000256" key="8">
    <source>
        <dbReference type="ARBA" id="ARBA00023224"/>
    </source>
</evidence>
<evidence type="ECO:0000256" key="7">
    <source>
        <dbReference type="ARBA" id="ARBA00023170"/>
    </source>
</evidence>
<dbReference type="PRINTS" id="PR00237">
    <property type="entry name" value="GPCRRHODOPSN"/>
</dbReference>
<dbReference type="PRINTS" id="PR01012">
    <property type="entry name" value="NRPEPTIDEYR"/>
</dbReference>
<protein>
    <recommendedName>
        <fullName evidence="11">G-protein coupled receptors family 1 profile domain-containing protein</fullName>
    </recommendedName>
</protein>
<evidence type="ECO:0000256" key="10">
    <source>
        <dbReference type="SAM" id="Phobius"/>
    </source>
</evidence>
<feature type="domain" description="G-protein coupled receptors family 1 profile" evidence="11">
    <location>
        <begin position="19"/>
        <end position="296"/>
    </location>
</feature>
<evidence type="ECO:0000256" key="3">
    <source>
        <dbReference type="ARBA" id="ARBA00022692"/>
    </source>
</evidence>
<feature type="non-terminal residue" evidence="12">
    <location>
        <position position="1"/>
    </location>
</feature>
<comment type="similarity">
    <text evidence="2 9">Belongs to the G-protein coupled receptor 1 family.</text>
</comment>
<evidence type="ECO:0000259" key="11">
    <source>
        <dbReference type="PROSITE" id="PS50262"/>
    </source>
</evidence>
<keyword evidence="5 9" id="KW-0297">G-protein coupled receptor</keyword>
<dbReference type="HOGENOM" id="CLU_009579_6_0_1"/>
<evidence type="ECO:0000256" key="6">
    <source>
        <dbReference type="ARBA" id="ARBA00023136"/>
    </source>
</evidence>
<evidence type="ECO:0000313" key="13">
    <source>
        <dbReference type="EnsemblMetazoa" id="CapteP73422"/>
    </source>
</evidence>
<dbReference type="InterPro" id="IPR000276">
    <property type="entry name" value="GPCR_Rhodpsn"/>
</dbReference>
<dbReference type="PANTHER" id="PTHR45695">
    <property type="entry name" value="LEUCOKININ RECEPTOR-RELATED"/>
    <property type="match status" value="1"/>
</dbReference>
<accession>R7TFM7</accession>
<feature type="transmembrane region" description="Helical" evidence="10">
    <location>
        <begin position="276"/>
        <end position="299"/>
    </location>
</feature>
<name>R7TFM7_CAPTE</name>
<dbReference type="OMA" id="YLAYCNS"/>
<feature type="transmembrane region" description="Helical" evidence="10">
    <location>
        <begin position="80"/>
        <end position="98"/>
    </location>
</feature>
<reference evidence="14" key="1">
    <citation type="submission" date="2012-12" db="EMBL/GenBank/DDBJ databases">
        <authorList>
            <person name="Hellsten U."/>
            <person name="Grimwood J."/>
            <person name="Chapman J.A."/>
            <person name="Shapiro H."/>
            <person name="Aerts A."/>
            <person name="Otillar R.P."/>
            <person name="Terry A.Y."/>
            <person name="Boore J.L."/>
            <person name="Simakov O."/>
            <person name="Marletaz F."/>
            <person name="Cho S.-J."/>
            <person name="Edsinger-Gonzales E."/>
            <person name="Havlak P."/>
            <person name="Kuo D.-H."/>
            <person name="Larsson T."/>
            <person name="Lv J."/>
            <person name="Arendt D."/>
            <person name="Savage R."/>
            <person name="Osoegawa K."/>
            <person name="de Jong P."/>
            <person name="Lindberg D.R."/>
            <person name="Seaver E.C."/>
            <person name="Weisblat D.A."/>
            <person name="Putnam N.H."/>
            <person name="Grigoriev I.V."/>
            <person name="Rokhsar D.S."/>
        </authorList>
    </citation>
    <scope>NUCLEOTIDE SEQUENCE</scope>
    <source>
        <strain evidence="14">I ESC-2004</strain>
    </source>
</reference>
<evidence type="ECO:0000313" key="12">
    <source>
        <dbReference type="EMBL" id="ELT92554.1"/>
    </source>
</evidence>
<dbReference type="Pfam" id="PF00001">
    <property type="entry name" value="7tm_1"/>
    <property type="match status" value="1"/>
</dbReference>
<evidence type="ECO:0000313" key="14">
    <source>
        <dbReference type="Proteomes" id="UP000014760"/>
    </source>
</evidence>
<keyword evidence="14" id="KW-1185">Reference proteome</keyword>
<keyword evidence="3 9" id="KW-0812">Transmembrane</keyword>
<feature type="transmembrane region" description="Helical" evidence="10">
    <location>
        <begin position="180"/>
        <end position="204"/>
    </location>
</feature>
<feature type="transmembrane region" description="Helical" evidence="10">
    <location>
        <begin position="119"/>
        <end position="138"/>
    </location>
</feature>
<reference evidence="12 14" key="2">
    <citation type="journal article" date="2013" name="Nature">
        <title>Insights into bilaterian evolution from three spiralian genomes.</title>
        <authorList>
            <person name="Simakov O."/>
            <person name="Marletaz F."/>
            <person name="Cho S.J."/>
            <person name="Edsinger-Gonzales E."/>
            <person name="Havlak P."/>
            <person name="Hellsten U."/>
            <person name="Kuo D.H."/>
            <person name="Larsson T."/>
            <person name="Lv J."/>
            <person name="Arendt D."/>
            <person name="Savage R."/>
            <person name="Osoegawa K."/>
            <person name="de Jong P."/>
            <person name="Grimwood J."/>
            <person name="Chapman J.A."/>
            <person name="Shapiro H."/>
            <person name="Aerts A."/>
            <person name="Otillar R.P."/>
            <person name="Terry A.Y."/>
            <person name="Boore J.L."/>
            <person name="Grigoriev I.V."/>
            <person name="Lindberg D.R."/>
            <person name="Seaver E.C."/>
            <person name="Weisblat D.A."/>
            <person name="Putnam N.H."/>
            <person name="Rokhsar D.S."/>
        </authorList>
    </citation>
    <scope>NUCLEOTIDE SEQUENCE</scope>
    <source>
        <strain evidence="12 14">I ESC-2004</strain>
    </source>
</reference>
<organism evidence="12">
    <name type="scientific">Capitella teleta</name>
    <name type="common">Polychaete worm</name>
    <dbReference type="NCBI Taxonomy" id="283909"/>
    <lineage>
        <taxon>Eukaryota</taxon>
        <taxon>Metazoa</taxon>
        <taxon>Spiralia</taxon>
        <taxon>Lophotrochozoa</taxon>
        <taxon>Annelida</taxon>
        <taxon>Polychaeta</taxon>
        <taxon>Sedentaria</taxon>
        <taxon>Scolecida</taxon>
        <taxon>Capitellidae</taxon>
        <taxon>Capitella</taxon>
    </lineage>
</organism>
<dbReference type="InterPro" id="IPR000611">
    <property type="entry name" value="NPY_rcpt"/>
</dbReference>
<evidence type="ECO:0000256" key="1">
    <source>
        <dbReference type="ARBA" id="ARBA00004141"/>
    </source>
</evidence>
<dbReference type="PANTHER" id="PTHR45695:SF28">
    <property type="entry name" value="G-PROTEIN COUPLED RECEPTORS FAMILY 1 PROFILE DOMAIN-CONTAINING PROTEIN"/>
    <property type="match status" value="1"/>
</dbReference>
<dbReference type="FunFam" id="1.20.1070.10:FF:000291">
    <property type="entry name" value="Predicted protein"/>
    <property type="match status" value="1"/>
</dbReference>
<dbReference type="STRING" id="283909.R7TFM7"/>
<dbReference type="GO" id="GO:0005886">
    <property type="term" value="C:plasma membrane"/>
    <property type="evidence" value="ECO:0007669"/>
    <property type="project" value="TreeGrafter"/>
</dbReference>
<sequence length="306" mass="34824">EIGLKVTTYAVVMLAALLGNSLVIFIVFRNQRMRTTTNFYLVNLAVADLLVTLMCSWVHLVDSLTENWVLGAFFCRANSFAQVLALVSSILTLTLIACDRFFGIMFAMRAHLTERRASCCLVVVWVCAAGVAAPLLFFRSEHHRVWLDFLEVWCNDDWPSTVQTDMEGRIVGYEYQSKTIYYTFVCVVLFFVPILVMATAYGLIIRKLWSTSLPGEHIESGKAVQDKTKKKVAAMLIVLLCIFVLCWLPLQCVILYAEYRSPHTTVSISIRIQNYYIIYFSTFIAYSNSALNPLIYAGFNENFRRG</sequence>
<dbReference type="EMBL" id="KB310082">
    <property type="protein sequence ID" value="ELT92554.1"/>
    <property type="molecule type" value="Genomic_DNA"/>
</dbReference>
<evidence type="ECO:0000256" key="4">
    <source>
        <dbReference type="ARBA" id="ARBA00022989"/>
    </source>
</evidence>
<feature type="transmembrane region" description="Helical" evidence="10">
    <location>
        <begin position="6"/>
        <end position="28"/>
    </location>
</feature>
<gene>
    <name evidence="12" type="ORF">CAPTEDRAFT_73422</name>
</gene>
<dbReference type="GO" id="GO:0004983">
    <property type="term" value="F:neuropeptide Y receptor activity"/>
    <property type="evidence" value="ECO:0007669"/>
    <property type="project" value="InterPro"/>
</dbReference>
<feature type="non-terminal residue" evidence="12">
    <location>
        <position position="306"/>
    </location>
</feature>
<dbReference type="Gene3D" id="1.20.1070.10">
    <property type="entry name" value="Rhodopsin 7-helix transmembrane proteins"/>
    <property type="match status" value="1"/>
</dbReference>
<dbReference type="PROSITE" id="PS00237">
    <property type="entry name" value="G_PROTEIN_RECEP_F1_1"/>
    <property type="match status" value="1"/>
</dbReference>
<dbReference type="InterPro" id="IPR017452">
    <property type="entry name" value="GPCR_Rhodpsn_7TM"/>
</dbReference>
<evidence type="ECO:0000256" key="2">
    <source>
        <dbReference type="ARBA" id="ARBA00010663"/>
    </source>
</evidence>
<dbReference type="AlphaFoldDB" id="R7TFM7"/>
<evidence type="ECO:0000256" key="9">
    <source>
        <dbReference type="RuleBase" id="RU000688"/>
    </source>
</evidence>
<comment type="subcellular location">
    <subcellularLocation>
        <location evidence="1">Membrane</location>
        <topology evidence="1">Multi-pass membrane protein</topology>
    </subcellularLocation>
</comment>
<reference evidence="13" key="3">
    <citation type="submission" date="2015-06" db="UniProtKB">
        <authorList>
            <consortium name="EnsemblMetazoa"/>
        </authorList>
    </citation>
    <scope>IDENTIFICATION</scope>
</reference>
<dbReference type="Proteomes" id="UP000014760">
    <property type="component" value="Unassembled WGS sequence"/>
</dbReference>
<dbReference type="EnsemblMetazoa" id="CapteT73422">
    <property type="protein sequence ID" value="CapteP73422"/>
    <property type="gene ID" value="CapteG73422"/>
</dbReference>
<keyword evidence="6 10" id="KW-0472">Membrane</keyword>
<feature type="transmembrane region" description="Helical" evidence="10">
    <location>
        <begin position="40"/>
        <end position="60"/>
    </location>
</feature>
<dbReference type="SUPFAM" id="SSF81321">
    <property type="entry name" value="Family A G protein-coupled receptor-like"/>
    <property type="match status" value="1"/>
</dbReference>
<keyword evidence="4 10" id="KW-1133">Transmembrane helix</keyword>
<dbReference type="PROSITE" id="PS50262">
    <property type="entry name" value="G_PROTEIN_RECEP_F1_2"/>
    <property type="match status" value="1"/>
</dbReference>
<keyword evidence="8 9" id="KW-0807">Transducer</keyword>
<keyword evidence="7 9" id="KW-0675">Receptor</keyword>
<dbReference type="EMBL" id="AMQN01002803">
    <property type="status" value="NOT_ANNOTATED_CDS"/>
    <property type="molecule type" value="Genomic_DNA"/>
</dbReference>
<evidence type="ECO:0000256" key="5">
    <source>
        <dbReference type="ARBA" id="ARBA00023040"/>
    </source>
</evidence>
<feature type="transmembrane region" description="Helical" evidence="10">
    <location>
        <begin position="232"/>
        <end position="256"/>
    </location>
</feature>
<dbReference type="OrthoDB" id="5975505at2759"/>